<dbReference type="Proteomes" id="UP000479132">
    <property type="component" value="Unassembled WGS sequence"/>
</dbReference>
<evidence type="ECO:0000313" key="2">
    <source>
        <dbReference type="Proteomes" id="UP000479132"/>
    </source>
</evidence>
<comment type="caution">
    <text evidence="1">The sequence shown here is derived from an EMBL/GenBank/DDBJ whole genome shotgun (WGS) entry which is preliminary data.</text>
</comment>
<dbReference type="EMBL" id="JAALLS010000007">
    <property type="protein sequence ID" value="NGP88086.1"/>
    <property type="molecule type" value="Genomic_DNA"/>
</dbReference>
<sequence length="50" mass="5728">MRKHRWQYSVSIWSVNNSFELSKDIAIYGIQAPEAMDGNTLNDLQNTTAL</sequence>
<evidence type="ECO:0000313" key="1">
    <source>
        <dbReference type="EMBL" id="NGP88086.1"/>
    </source>
</evidence>
<protein>
    <submittedName>
        <fullName evidence="1">Uncharacterized protein</fullName>
    </submittedName>
</protein>
<organism evidence="1 2">
    <name type="scientific">Fodinibius halophilus</name>
    <dbReference type="NCBI Taxonomy" id="1736908"/>
    <lineage>
        <taxon>Bacteria</taxon>
        <taxon>Pseudomonadati</taxon>
        <taxon>Balneolota</taxon>
        <taxon>Balneolia</taxon>
        <taxon>Balneolales</taxon>
        <taxon>Balneolaceae</taxon>
        <taxon>Fodinibius</taxon>
    </lineage>
</organism>
<name>A0A6M1SX20_9BACT</name>
<keyword evidence="2" id="KW-1185">Reference proteome</keyword>
<dbReference type="AlphaFoldDB" id="A0A6M1SX20"/>
<dbReference type="RefSeq" id="WP_165267462.1">
    <property type="nucleotide sequence ID" value="NZ_JAALLS010000007.1"/>
</dbReference>
<reference evidence="1 2" key="1">
    <citation type="submission" date="2020-02" db="EMBL/GenBank/DDBJ databases">
        <title>Aliifodinibius halophilus 2W32, complete genome.</title>
        <authorList>
            <person name="Li Y."/>
            <person name="Wu S."/>
        </authorList>
    </citation>
    <scope>NUCLEOTIDE SEQUENCE [LARGE SCALE GENOMIC DNA]</scope>
    <source>
        <strain evidence="1 2">2W32</strain>
    </source>
</reference>
<accession>A0A6M1SX20</accession>
<proteinExistence type="predicted"/>
<gene>
    <name evidence="1" type="ORF">G3569_06950</name>
</gene>